<evidence type="ECO:0000313" key="1">
    <source>
        <dbReference type="EMBL" id="KAF1999882.1"/>
    </source>
</evidence>
<name>A0A6A5WE35_9PLEO</name>
<reference evidence="1" key="1">
    <citation type="journal article" date="2020" name="Stud. Mycol.">
        <title>101 Dothideomycetes genomes: a test case for predicting lifestyles and emergence of pathogens.</title>
        <authorList>
            <person name="Haridas S."/>
            <person name="Albert R."/>
            <person name="Binder M."/>
            <person name="Bloem J."/>
            <person name="Labutti K."/>
            <person name="Salamov A."/>
            <person name="Andreopoulos B."/>
            <person name="Baker S."/>
            <person name="Barry K."/>
            <person name="Bills G."/>
            <person name="Bluhm B."/>
            <person name="Cannon C."/>
            <person name="Castanera R."/>
            <person name="Culley D."/>
            <person name="Daum C."/>
            <person name="Ezra D."/>
            <person name="Gonzalez J."/>
            <person name="Henrissat B."/>
            <person name="Kuo A."/>
            <person name="Liang C."/>
            <person name="Lipzen A."/>
            <person name="Lutzoni F."/>
            <person name="Magnuson J."/>
            <person name="Mondo S."/>
            <person name="Nolan M."/>
            <person name="Ohm R."/>
            <person name="Pangilinan J."/>
            <person name="Park H.-J."/>
            <person name="Ramirez L."/>
            <person name="Alfaro M."/>
            <person name="Sun H."/>
            <person name="Tritt A."/>
            <person name="Yoshinaga Y."/>
            <person name="Zwiers L.-H."/>
            <person name="Turgeon B."/>
            <person name="Goodwin S."/>
            <person name="Spatafora J."/>
            <person name="Crous P."/>
            <person name="Grigoriev I."/>
        </authorList>
    </citation>
    <scope>NUCLEOTIDE SEQUENCE</scope>
    <source>
        <strain evidence="1">CBS 123094</strain>
    </source>
</reference>
<sequence>MLRFVGLTRADRRRWCVTASLPDFWKASCASRSPLFGACTLGAAVGMRKIMLAGFGCQDGAGGWMERCAVTDFGVKEKITPTLDTQRARPVHPSNHSAFIGLFLHLLLLLETAHPSHYYCYTIP</sequence>
<dbReference type="AlphaFoldDB" id="A0A6A5WE35"/>
<protein>
    <submittedName>
        <fullName evidence="1">Uncharacterized protein</fullName>
    </submittedName>
</protein>
<organism evidence="1 2">
    <name type="scientific">Amniculicola lignicola CBS 123094</name>
    <dbReference type="NCBI Taxonomy" id="1392246"/>
    <lineage>
        <taxon>Eukaryota</taxon>
        <taxon>Fungi</taxon>
        <taxon>Dikarya</taxon>
        <taxon>Ascomycota</taxon>
        <taxon>Pezizomycotina</taxon>
        <taxon>Dothideomycetes</taxon>
        <taxon>Pleosporomycetidae</taxon>
        <taxon>Pleosporales</taxon>
        <taxon>Amniculicolaceae</taxon>
        <taxon>Amniculicola</taxon>
    </lineage>
</organism>
<proteinExistence type="predicted"/>
<keyword evidence="2" id="KW-1185">Reference proteome</keyword>
<evidence type="ECO:0000313" key="2">
    <source>
        <dbReference type="Proteomes" id="UP000799779"/>
    </source>
</evidence>
<accession>A0A6A5WE35</accession>
<dbReference type="EMBL" id="ML977592">
    <property type="protein sequence ID" value="KAF1999882.1"/>
    <property type="molecule type" value="Genomic_DNA"/>
</dbReference>
<dbReference type="Proteomes" id="UP000799779">
    <property type="component" value="Unassembled WGS sequence"/>
</dbReference>
<gene>
    <name evidence="1" type="ORF">P154DRAFT_211040</name>
</gene>